<evidence type="ECO:0000259" key="2">
    <source>
        <dbReference type="Pfam" id="PF04539"/>
    </source>
</evidence>
<feature type="compositionally biased region" description="Polar residues" evidence="1">
    <location>
        <begin position="76"/>
        <end position="88"/>
    </location>
</feature>
<dbReference type="PANTHER" id="PTHR30603">
    <property type="entry name" value="RNA POLYMERASE SIGMA FACTOR RPO"/>
    <property type="match status" value="1"/>
</dbReference>
<evidence type="ECO:0000313" key="3">
    <source>
        <dbReference type="EMBL" id="EQD53605.1"/>
    </source>
</evidence>
<dbReference type="GO" id="GO:0006352">
    <property type="term" value="P:DNA-templated transcription initiation"/>
    <property type="evidence" value="ECO:0007669"/>
    <property type="project" value="InterPro"/>
</dbReference>
<reference evidence="3" key="2">
    <citation type="journal article" date="2014" name="ISME J.">
        <title>Microbial stratification in low pH oxic and suboxic macroscopic growths along an acid mine drainage.</title>
        <authorList>
            <person name="Mendez-Garcia C."/>
            <person name="Mesa V."/>
            <person name="Sprenger R.R."/>
            <person name="Richter M."/>
            <person name="Diez M.S."/>
            <person name="Solano J."/>
            <person name="Bargiela R."/>
            <person name="Golyshina O.V."/>
            <person name="Manteca A."/>
            <person name="Ramos J.L."/>
            <person name="Gallego J.R."/>
            <person name="Llorente I."/>
            <person name="Martins Dos Santos V.A."/>
            <person name="Jensen O.N."/>
            <person name="Pelaez A.I."/>
            <person name="Sanchez J."/>
            <person name="Ferrer M."/>
        </authorList>
    </citation>
    <scope>NUCLEOTIDE SEQUENCE</scope>
</reference>
<dbReference type="Gene3D" id="1.10.10.10">
    <property type="entry name" value="Winged helix-like DNA-binding domain superfamily/Winged helix DNA-binding domain"/>
    <property type="match status" value="1"/>
</dbReference>
<feature type="compositionally biased region" description="Low complexity" evidence="1">
    <location>
        <begin position="95"/>
        <end position="107"/>
    </location>
</feature>
<dbReference type="PANTHER" id="PTHR30603:SF47">
    <property type="entry name" value="RNA POLYMERASE SIGMA FACTOR SIGD, CHLOROPLASTIC"/>
    <property type="match status" value="1"/>
</dbReference>
<dbReference type="InterPro" id="IPR050239">
    <property type="entry name" value="Sigma-70_RNA_pol_init_factors"/>
</dbReference>
<feature type="region of interest" description="Disordered" evidence="1">
    <location>
        <begin position="48"/>
        <end position="107"/>
    </location>
</feature>
<organism evidence="3">
    <name type="scientific">mine drainage metagenome</name>
    <dbReference type="NCBI Taxonomy" id="410659"/>
    <lineage>
        <taxon>unclassified sequences</taxon>
        <taxon>metagenomes</taxon>
        <taxon>ecological metagenomes</taxon>
    </lineage>
</organism>
<accession>T1BHK2</accession>
<protein>
    <submittedName>
        <fullName evidence="3">RNA polymerase, sigma 70 subunit, RpoD</fullName>
    </submittedName>
</protein>
<feature type="non-terminal residue" evidence="3">
    <location>
        <position position="1"/>
    </location>
</feature>
<feature type="domain" description="RNA polymerase sigma-70 region 3" evidence="2">
    <location>
        <begin position="28"/>
        <end position="97"/>
    </location>
</feature>
<evidence type="ECO:0000256" key="1">
    <source>
        <dbReference type="SAM" id="MobiDB-lite"/>
    </source>
</evidence>
<dbReference type="EMBL" id="AUZY01006675">
    <property type="protein sequence ID" value="EQD53605.1"/>
    <property type="molecule type" value="Genomic_DNA"/>
</dbReference>
<dbReference type="InterPro" id="IPR036388">
    <property type="entry name" value="WH-like_DNA-bd_sf"/>
</dbReference>
<sequence length="107" mass="11404">ATWWIRQALQRAVQQHGRTIRIPLEVGEQLQRLEATTAELNAILARTPTDEELTEATGMSKSERESLRGLAGVTASLDQPASSDSATTLGDLVAPTSTTGSPTSSSR</sequence>
<dbReference type="InterPro" id="IPR007624">
    <property type="entry name" value="RNA_pol_sigma70_r3"/>
</dbReference>
<dbReference type="Pfam" id="PF04539">
    <property type="entry name" value="Sigma70_r3"/>
    <property type="match status" value="1"/>
</dbReference>
<proteinExistence type="predicted"/>
<name>T1BHK2_9ZZZZ</name>
<reference evidence="3" key="1">
    <citation type="submission" date="2013-08" db="EMBL/GenBank/DDBJ databases">
        <authorList>
            <person name="Mendez C."/>
            <person name="Richter M."/>
            <person name="Ferrer M."/>
            <person name="Sanchez J."/>
        </authorList>
    </citation>
    <scope>NUCLEOTIDE SEQUENCE</scope>
</reference>
<dbReference type="GO" id="GO:0003700">
    <property type="term" value="F:DNA-binding transcription factor activity"/>
    <property type="evidence" value="ECO:0007669"/>
    <property type="project" value="InterPro"/>
</dbReference>
<comment type="caution">
    <text evidence="3">The sequence shown here is derived from an EMBL/GenBank/DDBJ whole genome shotgun (WGS) entry which is preliminary data.</text>
</comment>
<dbReference type="InterPro" id="IPR013324">
    <property type="entry name" value="RNA_pol_sigma_r3/r4-like"/>
</dbReference>
<gene>
    <name evidence="3" type="ORF">B1B_10146</name>
</gene>
<dbReference type="AlphaFoldDB" id="T1BHK2"/>
<dbReference type="SUPFAM" id="SSF88659">
    <property type="entry name" value="Sigma3 and sigma4 domains of RNA polymerase sigma factors"/>
    <property type="match status" value="1"/>
</dbReference>